<dbReference type="Proteomes" id="UP000060487">
    <property type="component" value="Unassembled WGS sequence"/>
</dbReference>
<evidence type="ECO:0000313" key="1">
    <source>
        <dbReference type="EMBL" id="KWT91682.1"/>
    </source>
</evidence>
<gene>
    <name evidence="1" type="ORF">ASN18_0800</name>
</gene>
<name>A0ABR5SHN0_9BACT</name>
<comment type="caution">
    <text evidence="1">The sequence shown here is derived from an EMBL/GenBank/DDBJ whole genome shotgun (WGS) entry which is preliminary data.</text>
</comment>
<dbReference type="EMBL" id="LNQR01000030">
    <property type="protein sequence ID" value="KWT91682.1"/>
    <property type="molecule type" value="Genomic_DNA"/>
</dbReference>
<organism evidence="1 2">
    <name type="scientific">Candidatus Magnetominusculus xianensis</name>
    <dbReference type="NCBI Taxonomy" id="1748249"/>
    <lineage>
        <taxon>Bacteria</taxon>
        <taxon>Pseudomonadati</taxon>
        <taxon>Nitrospirota</taxon>
        <taxon>Nitrospiria</taxon>
        <taxon>Nitrospirales</taxon>
        <taxon>Nitrospiraceae</taxon>
        <taxon>Candidatus Magnetominusculus</taxon>
    </lineage>
</organism>
<evidence type="ECO:0000313" key="2">
    <source>
        <dbReference type="Proteomes" id="UP000060487"/>
    </source>
</evidence>
<proteinExistence type="predicted"/>
<keyword evidence="2" id="KW-1185">Reference proteome</keyword>
<protein>
    <submittedName>
        <fullName evidence="1">Uncharacterized protein</fullName>
    </submittedName>
</protein>
<accession>A0ABR5SHN0</accession>
<sequence>MGQDFFIRIIKGLIIEQNEGSALKLPAGNLSPAPHLTGLRPFESYYYETVNKLVEAQESNIGGLGQAFHVL</sequence>
<reference evidence="1 2" key="1">
    <citation type="submission" date="2015-11" db="EMBL/GenBank/DDBJ databases">
        <authorList>
            <person name="Lin W."/>
        </authorList>
    </citation>
    <scope>NUCLEOTIDE SEQUENCE [LARGE SCALE GENOMIC DNA]</scope>
    <source>
        <strain evidence="1 2">HCH-1</strain>
    </source>
</reference>